<reference evidence="2" key="1">
    <citation type="journal article" date="2013" name="Nature">
        <title>Pan genome of the phytoplankton Emiliania underpins its global distribution.</title>
        <authorList>
            <person name="Read B.A."/>
            <person name="Kegel J."/>
            <person name="Klute M.J."/>
            <person name="Kuo A."/>
            <person name="Lefebvre S.C."/>
            <person name="Maumus F."/>
            <person name="Mayer C."/>
            <person name="Miller J."/>
            <person name="Monier A."/>
            <person name="Salamov A."/>
            <person name="Young J."/>
            <person name="Aguilar M."/>
            <person name="Claverie J.M."/>
            <person name="Frickenhaus S."/>
            <person name="Gonzalez K."/>
            <person name="Herman E.K."/>
            <person name="Lin Y.C."/>
            <person name="Napier J."/>
            <person name="Ogata H."/>
            <person name="Sarno A.F."/>
            <person name="Shmutz J."/>
            <person name="Schroeder D."/>
            <person name="de Vargas C."/>
            <person name="Verret F."/>
            <person name="von Dassow P."/>
            <person name="Valentin K."/>
            <person name="Van de Peer Y."/>
            <person name="Wheeler G."/>
            <person name="Dacks J.B."/>
            <person name="Delwiche C.F."/>
            <person name="Dyhrman S.T."/>
            <person name="Glockner G."/>
            <person name="John U."/>
            <person name="Richards T."/>
            <person name="Worden A.Z."/>
            <person name="Zhang X."/>
            <person name="Grigoriev I.V."/>
            <person name="Allen A.E."/>
            <person name="Bidle K."/>
            <person name="Borodovsky M."/>
            <person name="Bowler C."/>
            <person name="Brownlee C."/>
            <person name="Cock J.M."/>
            <person name="Elias M."/>
            <person name="Gladyshev V.N."/>
            <person name="Groth M."/>
            <person name="Guda C."/>
            <person name="Hadaegh A."/>
            <person name="Iglesias-Rodriguez M.D."/>
            <person name="Jenkins J."/>
            <person name="Jones B.M."/>
            <person name="Lawson T."/>
            <person name="Leese F."/>
            <person name="Lindquist E."/>
            <person name="Lobanov A."/>
            <person name="Lomsadze A."/>
            <person name="Malik S.B."/>
            <person name="Marsh M.E."/>
            <person name="Mackinder L."/>
            <person name="Mock T."/>
            <person name="Mueller-Roeber B."/>
            <person name="Pagarete A."/>
            <person name="Parker M."/>
            <person name="Probert I."/>
            <person name="Quesneville H."/>
            <person name="Raines C."/>
            <person name="Rensing S.A."/>
            <person name="Riano-Pachon D.M."/>
            <person name="Richier S."/>
            <person name="Rokitta S."/>
            <person name="Shiraiwa Y."/>
            <person name="Soanes D.M."/>
            <person name="van der Giezen M."/>
            <person name="Wahlund T.M."/>
            <person name="Williams B."/>
            <person name="Wilson W."/>
            <person name="Wolfe G."/>
            <person name="Wurch L.L."/>
        </authorList>
    </citation>
    <scope>NUCLEOTIDE SEQUENCE</scope>
</reference>
<dbReference type="EnsemblProtists" id="EOD10495">
    <property type="protein sequence ID" value="EOD10495"/>
    <property type="gene ID" value="EMIHUDRAFT_105226"/>
</dbReference>
<evidence type="ECO:0000313" key="1">
    <source>
        <dbReference type="EnsemblProtists" id="EOD10495"/>
    </source>
</evidence>
<keyword evidence="2" id="KW-1185">Reference proteome</keyword>
<organism evidence="1 2">
    <name type="scientific">Emiliania huxleyi (strain CCMP1516)</name>
    <dbReference type="NCBI Taxonomy" id="280463"/>
    <lineage>
        <taxon>Eukaryota</taxon>
        <taxon>Haptista</taxon>
        <taxon>Haptophyta</taxon>
        <taxon>Prymnesiophyceae</taxon>
        <taxon>Isochrysidales</taxon>
        <taxon>Noelaerhabdaceae</taxon>
        <taxon>Emiliania</taxon>
    </lineage>
</organism>
<dbReference type="InterPro" id="IPR045287">
    <property type="entry name" value="PAB"/>
</dbReference>
<dbReference type="RefSeq" id="XP_005762924.1">
    <property type="nucleotide sequence ID" value="XM_005762867.1"/>
</dbReference>
<evidence type="ECO:0000313" key="2">
    <source>
        <dbReference type="Proteomes" id="UP000013827"/>
    </source>
</evidence>
<proteinExistence type="predicted"/>
<dbReference type="GeneID" id="17256560"/>
<dbReference type="HOGENOM" id="CLU_1351090_0_0_1"/>
<reference evidence="1" key="2">
    <citation type="submission" date="2024-10" db="UniProtKB">
        <authorList>
            <consortium name="EnsemblProtists"/>
        </authorList>
    </citation>
    <scope>IDENTIFICATION</scope>
</reference>
<dbReference type="PANTHER" id="PTHR35115:SF1">
    <property type="entry name" value="PROTEIN IN CHLOROPLAST ATPASE BIOGENESIS, CHLOROPLASTIC"/>
    <property type="match status" value="1"/>
</dbReference>
<accession>A0A0D3IGW0</accession>
<protein>
    <submittedName>
        <fullName evidence="1">Uncharacterized protein</fullName>
    </submittedName>
</protein>
<dbReference type="PANTHER" id="PTHR35115">
    <property type="entry name" value="CYCLIN DELTA-3"/>
    <property type="match status" value="1"/>
</dbReference>
<dbReference type="KEGG" id="ehx:EMIHUDRAFT_105226"/>
<sequence>MHARTAALRAAFAGSSRGAISRAGLHPLVVPLAEAEGGTVLGSLSWRLDATGDPGDAPASASEATLVEVQRGGLFVRPLGTPAHVARRAAVEADLAGGDGAAEAVGFFSAAAVEAGGLPYTRGAHAESGLSLDQFLLLRVQAQGDETRGVKVAPEEVWRRAALDLMDAVVLRGGEWGEISADLAKALERAGLQEQAERVRGGG</sequence>
<dbReference type="AlphaFoldDB" id="A0A0D3IGW0"/>
<dbReference type="PaxDb" id="2903-EOD10495"/>
<dbReference type="Proteomes" id="UP000013827">
    <property type="component" value="Unassembled WGS sequence"/>
</dbReference>
<name>A0A0D3IGW0_EMIH1</name>